<dbReference type="InterPro" id="IPR017441">
    <property type="entry name" value="Protein_kinase_ATP_BS"/>
</dbReference>
<evidence type="ECO:0000259" key="8">
    <source>
        <dbReference type="PROSITE" id="PS50011"/>
    </source>
</evidence>
<gene>
    <name evidence="9" type="ORF">B5M09_004686</name>
</gene>
<sequence length="1299" mass="146001">MSCPFLALSATIGNATKVVEWWREFHPNPIHLLEYRGRFINLQRLVFQKTKVVPLHPCAAVTLEYLVDQGFAAGDLAFTPRDTYALWNAMWKVYPHELIQDIAPETYFESLVQSSSGHTVSATGASASSGVDAKKSKKKDDKKSTSKKSTKKAKGDDDDDDDLSFLNPMCHRITLLESKQYEEVVKARLQALAATYPAETQTLLKELGLSTLESTELDVTALILDLVAKQLIPAICFQLDSVRCRQLFDELLAGIEAAQDAKYPGYRLKLEEDHAEWEKQQEVAKKAKAKSKSLQEDQEREAQEFQESNAPDIHAPHPEFVLTPPGFRLSAAEFREIKWQLRRELSESSDDGHPLVRSLRRGIAIYNENLPAAYLRIVQALAQVGRLAVVFSDEALAYGVNMPFRTCCFCEDAPTLSSLMVQQMAGRAGRRGLDRQGNIVFSGIEWGRMQELMRGLLPNVDGNTHNLYPTLCLQSFLSPHVTPELVTRMASHSLPHFMRGQVVSDYLDQSRQFMTAVGLLSPSGQLNVDTSIARLIWECRKDVAESIGIFHLLELMLTEFGRVPGDNIGHQLALFNMLLRVVGREPYHAEYAHGSALSVVSGQEAVWDKVTVILQALHDKVAALGCPDLVLPVALDAPLDGYVWSTLVENVIPTGLKTAQLNAIKKRLWHVGDKLRLMHNLLMYSGRYGVLEEIVRKCFRRIKWILIDSEFDPVEEALLSPTSKQRYRSGALQHRCGFGFIKGATVRTKYFRLRDHGLLGYFSQDDHTASLEIMFTLFTTIEAMPSTNTFVLRSVDIVQTATWLKVEDPVTFKTNSADELETWVADIRTKLDLMKRKEDAKSYRKRSMIPVHNADDLVFSITDDPPYYRTFSHKFLLLNEIGEGSFSIVRKAVNRVTAEMCAVKCSKHTPALLEELHHPNIVNLHGVYKLDELFYIVMDYMADGDLCDKLIQVQKFPEPHVRHVITMVARGIQYIHSLNIVHRDIKPENILLHKTSIKLADFGLAKRITDPSGHFQKGCGTPEYAAPELLYGRPYGTKSDLFSLGVVMYVLLFGNFPFTVASAAALQRLDRFSDGEDIRDMSCLHPSNPIWNTVSAQAQEVLRGLLAVDPTDRYSASDLLAHRWLTQGNVTPSAGCEVEPTLTDNDDSVRIQNCIEMGFAELICRGFEVLKHNQNGKTSHAHRTTLRYDVATHSVSWTPASTLHQHPKKHFKVHPRTIFLKDVVAVASGCDASRAFAKMKHQTIKDDHCLSLVTESRTLDLETETKGQQTYLVEGLTRLVQMAKQPTLPNVQGNVISTK</sequence>
<dbReference type="SMART" id="SM00233">
    <property type="entry name" value="PH"/>
    <property type="match status" value="1"/>
</dbReference>
<feature type="compositionally biased region" description="Basic and acidic residues" evidence="6">
    <location>
        <begin position="132"/>
        <end position="144"/>
    </location>
</feature>
<dbReference type="InterPro" id="IPR001849">
    <property type="entry name" value="PH_domain"/>
</dbReference>
<dbReference type="InterPro" id="IPR011009">
    <property type="entry name" value="Kinase-like_dom_sf"/>
</dbReference>
<dbReference type="GO" id="GO:0004672">
    <property type="term" value="F:protein kinase activity"/>
    <property type="evidence" value="ECO:0007669"/>
    <property type="project" value="InterPro"/>
</dbReference>
<dbReference type="FunFam" id="1.10.510.10:FF:000571">
    <property type="entry name" value="Maternal embryonic leucine zipper kinase"/>
    <property type="match status" value="1"/>
</dbReference>
<dbReference type="GO" id="GO:0005737">
    <property type="term" value="C:cytoplasm"/>
    <property type="evidence" value="ECO:0007669"/>
    <property type="project" value="TreeGrafter"/>
</dbReference>
<dbReference type="InterPro" id="IPR000719">
    <property type="entry name" value="Prot_kinase_dom"/>
</dbReference>
<feature type="compositionally biased region" description="Low complexity" evidence="6">
    <location>
        <begin position="119"/>
        <end position="131"/>
    </location>
</feature>
<dbReference type="GO" id="GO:0005524">
    <property type="term" value="F:ATP binding"/>
    <property type="evidence" value="ECO:0007669"/>
    <property type="project" value="UniProtKB-UniRule"/>
</dbReference>
<feature type="domain" description="Protein kinase" evidence="8">
    <location>
        <begin position="875"/>
        <end position="1125"/>
    </location>
</feature>
<evidence type="ECO:0008006" key="11">
    <source>
        <dbReference type="Google" id="ProtNLM"/>
    </source>
</evidence>
<dbReference type="PROSITE" id="PS00108">
    <property type="entry name" value="PROTEIN_KINASE_ST"/>
    <property type="match status" value="1"/>
</dbReference>
<comment type="caution">
    <text evidence="9">The sequence shown here is derived from an EMBL/GenBank/DDBJ whole genome shotgun (WGS) entry which is preliminary data.</text>
</comment>
<evidence type="ECO:0000256" key="5">
    <source>
        <dbReference type="PROSITE-ProRule" id="PRU10141"/>
    </source>
</evidence>
<feature type="domain" description="PH" evidence="7">
    <location>
        <begin position="725"/>
        <end position="832"/>
    </location>
</feature>
<evidence type="ECO:0000256" key="4">
    <source>
        <dbReference type="ARBA" id="ARBA00022840"/>
    </source>
</evidence>
<dbReference type="SUPFAM" id="SSF56112">
    <property type="entry name" value="Protein kinase-like (PK-like)"/>
    <property type="match status" value="1"/>
</dbReference>
<dbReference type="Pfam" id="PF00069">
    <property type="entry name" value="Pkinase"/>
    <property type="match status" value="1"/>
</dbReference>
<dbReference type="GO" id="GO:0004386">
    <property type="term" value="F:helicase activity"/>
    <property type="evidence" value="ECO:0007669"/>
    <property type="project" value="UniProtKB-KW"/>
</dbReference>
<dbReference type="PROSITE" id="PS00107">
    <property type="entry name" value="PROTEIN_KINASE_ATP"/>
    <property type="match status" value="1"/>
</dbReference>
<dbReference type="GO" id="GO:0016787">
    <property type="term" value="F:hydrolase activity"/>
    <property type="evidence" value="ECO:0007669"/>
    <property type="project" value="UniProtKB-KW"/>
</dbReference>
<name>A0A3R7Y7U1_APHAT</name>
<evidence type="ECO:0000313" key="9">
    <source>
        <dbReference type="EMBL" id="RQM23128.1"/>
    </source>
</evidence>
<dbReference type="Gene3D" id="1.10.510.10">
    <property type="entry name" value="Transferase(Phosphotransferase) domain 1"/>
    <property type="match status" value="1"/>
</dbReference>
<dbReference type="Gene3D" id="2.30.29.30">
    <property type="entry name" value="Pleckstrin-homology domain (PH domain)/Phosphotyrosine-binding domain (PTB)"/>
    <property type="match status" value="2"/>
</dbReference>
<dbReference type="InterPro" id="IPR027417">
    <property type="entry name" value="P-loop_NTPase"/>
</dbReference>
<accession>A0A3R7Y7U1</accession>
<dbReference type="PROSITE" id="PS50011">
    <property type="entry name" value="PROTEIN_KINASE_DOM"/>
    <property type="match status" value="1"/>
</dbReference>
<dbReference type="Gene3D" id="3.30.200.20">
    <property type="entry name" value="Phosphorylase Kinase, domain 1"/>
    <property type="match status" value="1"/>
</dbReference>
<feature type="compositionally biased region" description="Basic and acidic residues" evidence="6">
    <location>
        <begin position="293"/>
        <end position="303"/>
    </location>
</feature>
<dbReference type="VEuPathDB" id="FungiDB:H257_17944"/>
<dbReference type="PANTHER" id="PTHR44533:SF4">
    <property type="entry name" value="DEAD_H RNA HELICASE, PUTATIVE-RELATED"/>
    <property type="match status" value="1"/>
</dbReference>
<dbReference type="PROSITE" id="PS50003">
    <property type="entry name" value="PH_DOMAIN"/>
    <property type="match status" value="1"/>
</dbReference>
<evidence type="ECO:0000256" key="1">
    <source>
        <dbReference type="ARBA" id="ARBA00022741"/>
    </source>
</evidence>
<dbReference type="Gene3D" id="3.40.50.300">
    <property type="entry name" value="P-loop containing nucleotide triphosphate hydrolases"/>
    <property type="match status" value="1"/>
</dbReference>
<dbReference type="Proteomes" id="UP000284702">
    <property type="component" value="Unassembled WGS sequence"/>
</dbReference>
<feature type="binding site" evidence="5">
    <location>
        <position position="904"/>
    </location>
    <ligand>
        <name>ATP</name>
        <dbReference type="ChEBI" id="CHEBI:30616"/>
    </ligand>
</feature>
<evidence type="ECO:0000259" key="7">
    <source>
        <dbReference type="PROSITE" id="PS50003"/>
    </source>
</evidence>
<reference evidence="9" key="1">
    <citation type="submission" date="2018-07" db="EMBL/GenBank/DDBJ databases">
        <title>Annotation of Aphanomyces astaci genome assembly.</title>
        <authorList>
            <person name="Studholme D.J."/>
        </authorList>
    </citation>
    <scope>NUCLEOTIDE SEQUENCE [LARGE SCALE GENOMIC DNA]</scope>
    <source>
        <strain evidence="9">Pc</strain>
    </source>
</reference>
<dbReference type="InterPro" id="IPR008271">
    <property type="entry name" value="Ser/Thr_kinase_AS"/>
</dbReference>
<dbReference type="SMART" id="SM00220">
    <property type="entry name" value="S_TKc"/>
    <property type="match status" value="1"/>
</dbReference>
<dbReference type="SUPFAM" id="SSF50729">
    <property type="entry name" value="PH domain-like"/>
    <property type="match status" value="1"/>
</dbReference>
<organism evidence="9 10">
    <name type="scientific">Aphanomyces astaci</name>
    <name type="common">Crayfish plague agent</name>
    <dbReference type="NCBI Taxonomy" id="112090"/>
    <lineage>
        <taxon>Eukaryota</taxon>
        <taxon>Sar</taxon>
        <taxon>Stramenopiles</taxon>
        <taxon>Oomycota</taxon>
        <taxon>Saprolegniomycetes</taxon>
        <taxon>Saprolegniales</taxon>
        <taxon>Verrucalvaceae</taxon>
        <taxon>Aphanomyces</taxon>
    </lineage>
</organism>
<evidence type="ECO:0000256" key="2">
    <source>
        <dbReference type="ARBA" id="ARBA00022801"/>
    </source>
</evidence>
<dbReference type="InterPro" id="IPR011993">
    <property type="entry name" value="PH-like_dom_sf"/>
</dbReference>
<dbReference type="EMBL" id="MZMZ02003022">
    <property type="protein sequence ID" value="RQM23128.1"/>
    <property type="molecule type" value="Genomic_DNA"/>
</dbReference>
<dbReference type="SUPFAM" id="SSF52540">
    <property type="entry name" value="P-loop containing nucleoside triphosphate hydrolases"/>
    <property type="match status" value="1"/>
</dbReference>
<dbReference type="VEuPathDB" id="FungiDB:H257_05176"/>
<dbReference type="PANTHER" id="PTHR44533">
    <property type="entry name" value="DEAD/H RNA HELICASE, PUTATIVE-RELATED"/>
    <property type="match status" value="1"/>
</dbReference>
<proteinExistence type="predicted"/>
<keyword evidence="10" id="KW-1185">Reference proteome</keyword>
<feature type="region of interest" description="Disordered" evidence="6">
    <location>
        <begin position="286"/>
        <end position="316"/>
    </location>
</feature>
<dbReference type="InterPro" id="IPR052431">
    <property type="entry name" value="SKI2_subfamily_helicases"/>
</dbReference>
<evidence type="ECO:0000313" key="10">
    <source>
        <dbReference type="Proteomes" id="UP000284702"/>
    </source>
</evidence>
<keyword evidence="2" id="KW-0378">Hydrolase</keyword>
<feature type="region of interest" description="Disordered" evidence="6">
    <location>
        <begin position="119"/>
        <end position="158"/>
    </location>
</feature>
<keyword evidence="3" id="KW-0347">Helicase</keyword>
<evidence type="ECO:0000256" key="6">
    <source>
        <dbReference type="SAM" id="MobiDB-lite"/>
    </source>
</evidence>
<evidence type="ECO:0000256" key="3">
    <source>
        <dbReference type="ARBA" id="ARBA00022806"/>
    </source>
</evidence>
<protein>
    <recommendedName>
        <fullName evidence="11">CAMK/CAMK1 protein kinase</fullName>
    </recommendedName>
</protein>
<keyword evidence="4 5" id="KW-0067">ATP-binding</keyword>
<keyword evidence="1 5" id="KW-0547">Nucleotide-binding</keyword>